<dbReference type="Pfam" id="PF02746">
    <property type="entry name" value="MR_MLE_N"/>
    <property type="match status" value="1"/>
</dbReference>
<accession>A0A6J6Z0E3</accession>
<dbReference type="GO" id="GO:0016836">
    <property type="term" value="F:hydro-lyase activity"/>
    <property type="evidence" value="ECO:0007669"/>
    <property type="project" value="TreeGrafter"/>
</dbReference>
<dbReference type="EMBL" id="CAESAH010000001">
    <property type="protein sequence ID" value="CAB4329507.1"/>
    <property type="molecule type" value="Genomic_DNA"/>
</dbReference>
<keyword evidence="3" id="KW-0460">Magnesium</keyword>
<feature type="domain" description="Mandelate racemase/muconate lactonizing enzyme C-terminal" evidence="4">
    <location>
        <begin position="148"/>
        <end position="243"/>
    </location>
</feature>
<dbReference type="AlphaFoldDB" id="A0A6J6Z0E3"/>
<dbReference type="InterPro" id="IPR046945">
    <property type="entry name" value="RHMD-like"/>
</dbReference>
<evidence type="ECO:0000313" key="8">
    <source>
        <dbReference type="EMBL" id="CAB5133862.1"/>
    </source>
</evidence>
<dbReference type="SMART" id="SM00922">
    <property type="entry name" value="MR_MLE"/>
    <property type="match status" value="1"/>
</dbReference>
<dbReference type="InterPro" id="IPR013342">
    <property type="entry name" value="Mandelate_racemase_C"/>
</dbReference>
<dbReference type="EMBL" id="CAFABC010000002">
    <property type="protein sequence ID" value="CAB4815340.1"/>
    <property type="molecule type" value="Genomic_DNA"/>
</dbReference>
<protein>
    <submittedName>
        <fullName evidence="7">Unannotated protein</fullName>
    </submittedName>
</protein>
<dbReference type="InterPro" id="IPR029017">
    <property type="entry name" value="Enolase-like_N"/>
</dbReference>
<dbReference type="Pfam" id="PF13378">
    <property type="entry name" value="MR_MLE_C"/>
    <property type="match status" value="1"/>
</dbReference>
<proteinExistence type="predicted"/>
<comment type="cofactor">
    <cofactor evidence="1">
        <name>Mg(2+)</name>
        <dbReference type="ChEBI" id="CHEBI:18420"/>
    </cofactor>
</comment>
<dbReference type="PANTHER" id="PTHR13794:SF58">
    <property type="entry name" value="MITOCHONDRIAL ENOLASE SUPERFAMILY MEMBER 1"/>
    <property type="match status" value="1"/>
</dbReference>
<dbReference type="InterPro" id="IPR013341">
    <property type="entry name" value="Mandelate_racemase_N_dom"/>
</dbReference>
<dbReference type="EMBL" id="CAEZYO010000007">
    <property type="protein sequence ID" value="CAB4724341.1"/>
    <property type="molecule type" value="Genomic_DNA"/>
</dbReference>
<evidence type="ECO:0000256" key="2">
    <source>
        <dbReference type="ARBA" id="ARBA00022723"/>
    </source>
</evidence>
<dbReference type="PANTHER" id="PTHR13794">
    <property type="entry name" value="ENOLASE SUPERFAMILY, MANDELATE RACEMASE"/>
    <property type="match status" value="1"/>
</dbReference>
<dbReference type="InterPro" id="IPR029065">
    <property type="entry name" value="Enolase_C-like"/>
</dbReference>
<sequence>MSASTISSINVATVAGELPAPVVFGDWIMKTREYVVVKVTLNSGVEGWAFTLTRDGAVAEQIRKTLKNIYIGTDAQDVEKTYVTALRRSLASHSAGLGLRALSILDLATWDAYAKQSNKSISSLLGGHLAPMPATAIIGYPPAKMGGDEVFEQVSDLYKKGWRRFKAPVGVNNMATAERLLAARKAAPDAWIGCDAAWIFDDVDSAMDLLNLLGDVNLGWFEDVFPPGNAQVVRELRQRTRIPIAMGDEQGGIYYPESLISKSAVDVVRIDLTCMGGITGGKKIVKQCLESKVDFAPHMFAHVHSQVFSAWGHASVPIEWGVPWTGVDPYADSLRQPEIIDGGYMSPLAEESGFGNLVNKDWIHTQNFEDPEGIFN</sequence>
<evidence type="ECO:0000256" key="3">
    <source>
        <dbReference type="ARBA" id="ARBA00022842"/>
    </source>
</evidence>
<evidence type="ECO:0000313" key="7">
    <source>
        <dbReference type="EMBL" id="CAB4815340.1"/>
    </source>
</evidence>
<evidence type="ECO:0000256" key="1">
    <source>
        <dbReference type="ARBA" id="ARBA00001946"/>
    </source>
</evidence>
<dbReference type="SUPFAM" id="SSF51604">
    <property type="entry name" value="Enolase C-terminal domain-like"/>
    <property type="match status" value="1"/>
</dbReference>
<gene>
    <name evidence="6" type="ORF">UFOPK2731_00408</name>
    <name evidence="7" type="ORF">UFOPK3161_00155</name>
    <name evidence="5" type="ORF">UFOPK3962_00040</name>
    <name evidence="8" type="ORF">UFOPK4427_00039</name>
</gene>
<reference evidence="7" key="1">
    <citation type="submission" date="2020-05" db="EMBL/GenBank/DDBJ databases">
        <authorList>
            <person name="Chiriac C."/>
            <person name="Salcher M."/>
            <person name="Ghai R."/>
            <person name="Kavagutti S V."/>
        </authorList>
    </citation>
    <scope>NUCLEOTIDE SEQUENCE</scope>
</reference>
<evidence type="ECO:0000313" key="6">
    <source>
        <dbReference type="EMBL" id="CAB4724341.1"/>
    </source>
</evidence>
<dbReference type="GO" id="GO:0000287">
    <property type="term" value="F:magnesium ion binding"/>
    <property type="evidence" value="ECO:0007669"/>
    <property type="project" value="TreeGrafter"/>
</dbReference>
<evidence type="ECO:0000313" key="5">
    <source>
        <dbReference type="EMBL" id="CAB4329507.1"/>
    </source>
</evidence>
<dbReference type="InterPro" id="IPR036849">
    <property type="entry name" value="Enolase-like_C_sf"/>
</dbReference>
<evidence type="ECO:0000259" key="4">
    <source>
        <dbReference type="SMART" id="SM00922"/>
    </source>
</evidence>
<keyword evidence="2" id="KW-0479">Metal-binding</keyword>
<name>A0A6J6Z0E3_9ZZZZ</name>
<dbReference type="EMBL" id="CAFBRY010000001">
    <property type="protein sequence ID" value="CAB5133862.1"/>
    <property type="molecule type" value="Genomic_DNA"/>
</dbReference>
<dbReference type="SUPFAM" id="SSF54826">
    <property type="entry name" value="Enolase N-terminal domain-like"/>
    <property type="match status" value="1"/>
</dbReference>
<organism evidence="7">
    <name type="scientific">freshwater metagenome</name>
    <dbReference type="NCBI Taxonomy" id="449393"/>
    <lineage>
        <taxon>unclassified sequences</taxon>
        <taxon>metagenomes</taxon>
        <taxon>ecological metagenomes</taxon>
    </lineage>
</organism>
<dbReference type="Gene3D" id="3.20.20.120">
    <property type="entry name" value="Enolase-like C-terminal domain"/>
    <property type="match status" value="1"/>
</dbReference>
<dbReference type="SFLD" id="SFLDS00001">
    <property type="entry name" value="Enolase"/>
    <property type="match status" value="1"/>
</dbReference>
<dbReference type="Gene3D" id="3.30.390.10">
    <property type="entry name" value="Enolase-like, N-terminal domain"/>
    <property type="match status" value="1"/>
</dbReference>
<dbReference type="GO" id="GO:0016052">
    <property type="term" value="P:carbohydrate catabolic process"/>
    <property type="evidence" value="ECO:0007669"/>
    <property type="project" value="TreeGrafter"/>
</dbReference>